<name>A0A847SPY5_9BACT</name>
<proteinExistence type="predicted"/>
<dbReference type="AlphaFoldDB" id="A0A847SPY5"/>
<dbReference type="InterPro" id="IPR036291">
    <property type="entry name" value="NAD(P)-bd_dom_sf"/>
</dbReference>
<reference evidence="1 2" key="1">
    <citation type="submission" date="2020-04" db="EMBL/GenBank/DDBJ databases">
        <authorList>
            <person name="Yin C."/>
        </authorList>
    </citation>
    <scope>NUCLEOTIDE SEQUENCE [LARGE SCALE GENOMIC DNA]</scope>
    <source>
        <strain evidence="1 2">Ak56</strain>
    </source>
</reference>
<evidence type="ECO:0000313" key="1">
    <source>
        <dbReference type="EMBL" id="NLR78112.1"/>
    </source>
</evidence>
<comment type="caution">
    <text evidence="1">The sequence shown here is derived from an EMBL/GenBank/DDBJ whole genome shotgun (WGS) entry which is preliminary data.</text>
</comment>
<evidence type="ECO:0000313" key="2">
    <source>
        <dbReference type="Proteomes" id="UP000552864"/>
    </source>
</evidence>
<gene>
    <name evidence="1" type="ORF">HGH91_05725</name>
</gene>
<dbReference type="Pfam" id="PF00106">
    <property type="entry name" value="adh_short"/>
    <property type="match status" value="1"/>
</dbReference>
<dbReference type="Gene3D" id="3.40.50.720">
    <property type="entry name" value="NAD(P)-binding Rossmann-like Domain"/>
    <property type="match status" value="1"/>
</dbReference>
<sequence length="41" mass="4579">MRYKIGACSGIGFAIAHALITDGYTVVATARREERLRELLR</sequence>
<organism evidence="1 2">
    <name type="scientific">Chitinophaga eiseniae</name>
    <dbReference type="NCBI Taxonomy" id="634771"/>
    <lineage>
        <taxon>Bacteria</taxon>
        <taxon>Pseudomonadati</taxon>
        <taxon>Bacteroidota</taxon>
        <taxon>Chitinophagia</taxon>
        <taxon>Chitinophagales</taxon>
        <taxon>Chitinophagaceae</taxon>
        <taxon>Chitinophaga</taxon>
    </lineage>
</organism>
<dbReference type="Proteomes" id="UP000552864">
    <property type="component" value="Unassembled WGS sequence"/>
</dbReference>
<accession>A0A847SPY5</accession>
<protein>
    <submittedName>
        <fullName evidence="1">SDR family NAD(P)-dependent oxidoreductase</fullName>
    </submittedName>
</protein>
<dbReference type="SUPFAM" id="SSF51735">
    <property type="entry name" value="NAD(P)-binding Rossmann-fold domains"/>
    <property type="match status" value="1"/>
</dbReference>
<keyword evidence="2" id="KW-1185">Reference proteome</keyword>
<dbReference type="InterPro" id="IPR002347">
    <property type="entry name" value="SDR_fam"/>
</dbReference>
<dbReference type="EMBL" id="JABAHZ010000001">
    <property type="protein sequence ID" value="NLR78112.1"/>
    <property type="molecule type" value="Genomic_DNA"/>
</dbReference>